<evidence type="ECO:0000313" key="3">
    <source>
        <dbReference type="Proteomes" id="UP000247594"/>
    </source>
</evidence>
<dbReference type="Proteomes" id="UP000247594">
    <property type="component" value="Unassembled WGS sequence"/>
</dbReference>
<accession>A0AAE5WHD6</accession>
<reference evidence="1" key="3">
    <citation type="submission" date="2022-05" db="EMBL/GenBank/DDBJ databases">
        <authorList>
            <person name="Chen Y."/>
            <person name="Zhu J."/>
            <person name="Zhu K."/>
        </authorList>
    </citation>
    <scope>NUCLEOTIDE SEQUENCE</scope>
    <source>
        <strain evidence="1">AV25</strain>
    </source>
</reference>
<keyword evidence="4" id="KW-1185">Reference proteome</keyword>
<dbReference type="AlphaFoldDB" id="A0AAE5WHD6"/>
<reference evidence="2 3" key="1">
    <citation type="submission" date="2018-06" db="EMBL/GenBank/DDBJ databases">
        <authorList>
            <person name="Teymurazov M."/>
            <person name="Kislichkina A."/>
            <person name="Abaymova A."/>
            <person name="Mukhina T."/>
            <person name="Mayskaya N."/>
            <person name="Svetoch E."/>
            <person name="Bogun A."/>
        </authorList>
    </citation>
    <scope>NUCLEOTIDE SEQUENCE [LARGE SCALE GENOMIC DNA]</scope>
    <source>
        <strain evidence="2 3">SCPM-O-B-8406</strain>
    </source>
</reference>
<comment type="caution">
    <text evidence="2">The sequence shown here is derived from an EMBL/GenBank/DDBJ whole genome shotgun (WGS) entry which is preliminary data.</text>
</comment>
<reference evidence="1 4" key="2">
    <citation type="journal article" date="2022" name="Front. Microbiol.">
        <title>Commensal bacteria contribute to the growth of multidrug-resistant Avibacterium paragallinarum in chickens.</title>
        <authorList>
            <person name="Zhu J."/>
            <person name="Chen Y."/>
            <person name="Wu Y."/>
            <person name="Wang Y."/>
            <person name="Zhu K."/>
        </authorList>
    </citation>
    <scope>NUCLEOTIDE SEQUENCE [LARGE SCALE GENOMIC DNA]</scope>
    <source>
        <strain evidence="1 4">AV25</strain>
    </source>
</reference>
<evidence type="ECO:0000313" key="2">
    <source>
        <dbReference type="EMBL" id="PXZ37852.1"/>
    </source>
</evidence>
<sequence length="163" mass="18793">MKPFNLEEALAGKPVKLRNGGKAYVKYVLDSKYNTSYQLRGYIEYRSIPNGAISIEEYSWTLEGIDFIDEKSESDIIGMYEEPKRFINGIGVPEPLKENEIENGEYYWYISLMHDDNYIKGEIDKQVGVFQNLIRKGLVFKTKEGAKAMAKALLNYKVEVKNE</sequence>
<protein>
    <submittedName>
        <fullName evidence="2">Uncharacterized protein</fullName>
    </submittedName>
</protein>
<proteinExistence type="predicted"/>
<dbReference type="Proteomes" id="UP001347884">
    <property type="component" value="Unassembled WGS sequence"/>
</dbReference>
<dbReference type="EMBL" id="QJPJ01000042">
    <property type="protein sequence ID" value="PXZ37852.1"/>
    <property type="molecule type" value="Genomic_DNA"/>
</dbReference>
<organism evidence="2 3">
    <name type="scientific">Avibacterium paragallinarum</name>
    <name type="common">Haemophilus gallinarum</name>
    <dbReference type="NCBI Taxonomy" id="728"/>
    <lineage>
        <taxon>Bacteria</taxon>
        <taxon>Pseudomonadati</taxon>
        <taxon>Pseudomonadota</taxon>
        <taxon>Gammaproteobacteria</taxon>
        <taxon>Pasteurellales</taxon>
        <taxon>Pasteurellaceae</taxon>
        <taxon>Avibacterium</taxon>
    </lineage>
</organism>
<name>A0AAE5WHD6_AVIPA</name>
<dbReference type="EMBL" id="JAMDKF010000038">
    <property type="protein sequence ID" value="MEE6042548.1"/>
    <property type="molecule type" value="Genomic_DNA"/>
</dbReference>
<evidence type="ECO:0000313" key="1">
    <source>
        <dbReference type="EMBL" id="MEE6042548.1"/>
    </source>
</evidence>
<dbReference type="RefSeq" id="WP_110480295.1">
    <property type="nucleotide sequence ID" value="NZ_CP081939.1"/>
</dbReference>
<evidence type="ECO:0000313" key="4">
    <source>
        <dbReference type="Proteomes" id="UP001347884"/>
    </source>
</evidence>
<gene>
    <name evidence="2" type="ORF">DM482_12415</name>
    <name evidence="1" type="ORF">M5S13_11815</name>
</gene>